<evidence type="ECO:0000259" key="1">
    <source>
        <dbReference type="Pfam" id="PF12146"/>
    </source>
</evidence>
<keyword evidence="3" id="KW-1185">Reference proteome</keyword>
<dbReference type="InterPro" id="IPR022742">
    <property type="entry name" value="Hydrolase_4"/>
</dbReference>
<name>A0ABN1BQ23_9BACI</name>
<dbReference type="PANTHER" id="PTHR43265">
    <property type="entry name" value="ESTERASE ESTD"/>
    <property type="match status" value="1"/>
</dbReference>
<accession>A0ABN1BQ23</accession>
<dbReference type="PANTHER" id="PTHR43265:SF1">
    <property type="entry name" value="ESTERASE ESTD"/>
    <property type="match status" value="1"/>
</dbReference>
<protein>
    <recommendedName>
        <fullName evidence="1">Serine aminopeptidase S33 domain-containing protein</fullName>
    </recommendedName>
</protein>
<dbReference type="Gene3D" id="3.40.50.1820">
    <property type="entry name" value="alpha/beta hydrolase"/>
    <property type="match status" value="1"/>
</dbReference>
<dbReference type="EMBL" id="BAAADO010000009">
    <property type="protein sequence ID" value="GAA0502956.1"/>
    <property type="molecule type" value="Genomic_DNA"/>
</dbReference>
<sequence length="440" mass="49052">MKRKIFIGFVLIITSFFITGCKDQKEEDSNEKKQEKELEGTWDGQIQIPDRPLPIVITFSNEDDWTGTISIPVQGVKDYPLSNISIDLPQVFFQMELQGQKITFDGEKNAESIEGTFSQNGQSFLFTLEKTEDRKEETAEDEGQFMSVDTPNGELNGELLLPDGAKGPHPVVLIIPGSGPTDRNGNTPTIPGKNNSLKMLAEGLAENGIASLRYDKRGVGKNQDSLIAEEDLRFEDFVTDARAWIQKLSQDEQFSNVCVIGHSQGSLVGMLAAADTDVDTFISIAGASRSIDEVLYDQLQDGLSDDLVKESEKILEQLKQGEKVEDIPQALQSTFRPSVQAFMSSWMQYNPVEEIQKLPMPVLVINGEHDVQVAKKEAENLHEAHKNSKLLIINEMNHVLKRAPEERAENLDTYSNPDLPLAEGLMDGIISFLKNHQFVK</sequence>
<comment type="caution">
    <text evidence="2">The sequence shown here is derived from an EMBL/GenBank/DDBJ whole genome shotgun (WGS) entry which is preliminary data.</text>
</comment>
<dbReference type="PROSITE" id="PS51257">
    <property type="entry name" value="PROKAR_LIPOPROTEIN"/>
    <property type="match status" value="1"/>
</dbReference>
<evidence type="ECO:0000313" key="3">
    <source>
        <dbReference type="Proteomes" id="UP001500880"/>
    </source>
</evidence>
<dbReference type="SUPFAM" id="SSF53474">
    <property type="entry name" value="alpha/beta-Hydrolases"/>
    <property type="match status" value="1"/>
</dbReference>
<reference evidence="2 3" key="1">
    <citation type="journal article" date="2019" name="Int. J. Syst. Evol. Microbiol.">
        <title>The Global Catalogue of Microorganisms (GCM) 10K type strain sequencing project: providing services to taxonomists for standard genome sequencing and annotation.</title>
        <authorList>
            <consortium name="The Broad Institute Genomics Platform"/>
            <consortium name="The Broad Institute Genome Sequencing Center for Infectious Disease"/>
            <person name="Wu L."/>
            <person name="Ma J."/>
        </authorList>
    </citation>
    <scope>NUCLEOTIDE SEQUENCE [LARGE SCALE GENOMIC DNA]</scope>
    <source>
        <strain evidence="2 3">JCM 12389</strain>
    </source>
</reference>
<gene>
    <name evidence="2" type="ORF">GCM10008986_33240</name>
</gene>
<dbReference type="Proteomes" id="UP001500880">
    <property type="component" value="Unassembled WGS sequence"/>
</dbReference>
<dbReference type="RefSeq" id="WP_343843599.1">
    <property type="nucleotide sequence ID" value="NZ_BAAADO010000009.1"/>
</dbReference>
<dbReference type="Pfam" id="PF12146">
    <property type="entry name" value="Hydrolase_4"/>
    <property type="match status" value="1"/>
</dbReference>
<feature type="domain" description="Serine aminopeptidase S33" evidence="1">
    <location>
        <begin position="198"/>
        <end position="399"/>
    </location>
</feature>
<dbReference type="InterPro" id="IPR029058">
    <property type="entry name" value="AB_hydrolase_fold"/>
</dbReference>
<organism evidence="2 3">
    <name type="scientific">Salinibacillus aidingensis</name>
    <dbReference type="NCBI Taxonomy" id="237684"/>
    <lineage>
        <taxon>Bacteria</taxon>
        <taxon>Bacillati</taxon>
        <taxon>Bacillota</taxon>
        <taxon>Bacilli</taxon>
        <taxon>Bacillales</taxon>
        <taxon>Bacillaceae</taxon>
        <taxon>Salinibacillus</taxon>
    </lineage>
</organism>
<dbReference type="InterPro" id="IPR053145">
    <property type="entry name" value="AB_hydrolase_Est10"/>
</dbReference>
<proteinExistence type="predicted"/>
<evidence type="ECO:0000313" key="2">
    <source>
        <dbReference type="EMBL" id="GAA0502956.1"/>
    </source>
</evidence>